<evidence type="ECO:0000313" key="2">
    <source>
        <dbReference type="Proteomes" id="UP000005239"/>
    </source>
</evidence>
<dbReference type="EnsemblMetazoa" id="PPA30065.1">
    <property type="protein sequence ID" value="PPA30065.1"/>
    <property type="gene ID" value="WBGene00202933"/>
</dbReference>
<reference evidence="2" key="1">
    <citation type="journal article" date="2008" name="Nat. Genet.">
        <title>The Pristionchus pacificus genome provides a unique perspective on nematode lifestyle and parasitism.</title>
        <authorList>
            <person name="Dieterich C."/>
            <person name="Clifton S.W."/>
            <person name="Schuster L.N."/>
            <person name="Chinwalla A."/>
            <person name="Delehaunty K."/>
            <person name="Dinkelacker I."/>
            <person name="Fulton L."/>
            <person name="Fulton R."/>
            <person name="Godfrey J."/>
            <person name="Minx P."/>
            <person name="Mitreva M."/>
            <person name="Roeseler W."/>
            <person name="Tian H."/>
            <person name="Witte H."/>
            <person name="Yang S.P."/>
            <person name="Wilson R.K."/>
            <person name="Sommer R.J."/>
        </authorList>
    </citation>
    <scope>NUCLEOTIDE SEQUENCE [LARGE SCALE GENOMIC DNA]</scope>
    <source>
        <strain evidence="2">PS312</strain>
    </source>
</reference>
<dbReference type="Proteomes" id="UP000005239">
    <property type="component" value="Unassembled WGS sequence"/>
</dbReference>
<proteinExistence type="predicted"/>
<dbReference type="AlphaFoldDB" id="A0A2A6CQH2"/>
<gene>
    <name evidence="1" type="primary">WBGene00202933</name>
</gene>
<organism evidence="1 2">
    <name type="scientific">Pristionchus pacificus</name>
    <name type="common">Parasitic nematode worm</name>
    <dbReference type="NCBI Taxonomy" id="54126"/>
    <lineage>
        <taxon>Eukaryota</taxon>
        <taxon>Metazoa</taxon>
        <taxon>Ecdysozoa</taxon>
        <taxon>Nematoda</taxon>
        <taxon>Chromadorea</taxon>
        <taxon>Rhabditida</taxon>
        <taxon>Rhabditina</taxon>
        <taxon>Diplogasteromorpha</taxon>
        <taxon>Diplogasteroidea</taxon>
        <taxon>Neodiplogasteridae</taxon>
        <taxon>Pristionchus</taxon>
    </lineage>
</organism>
<protein>
    <submittedName>
        <fullName evidence="1">Uncharacterized protein</fullName>
    </submittedName>
</protein>
<reference evidence="1" key="2">
    <citation type="submission" date="2022-06" db="UniProtKB">
        <authorList>
            <consortium name="EnsemblMetazoa"/>
        </authorList>
    </citation>
    <scope>IDENTIFICATION</scope>
    <source>
        <strain evidence="1">PS312</strain>
    </source>
</reference>
<sequence>MIAFGVISDHIYHVDPYRWLLLSFAVFDVLLSTTFIPACTSYSPISLIVLCPLIFRKNF</sequence>
<keyword evidence="2" id="KW-1185">Reference proteome</keyword>
<accession>A0A2A6CQH2</accession>
<accession>A0A8R1UKL7</accession>
<evidence type="ECO:0000313" key="1">
    <source>
        <dbReference type="EnsemblMetazoa" id="PPA30065.1"/>
    </source>
</evidence>
<name>A0A2A6CQH2_PRIPA</name>